<dbReference type="SUPFAM" id="SSF88723">
    <property type="entry name" value="PIN domain-like"/>
    <property type="match status" value="1"/>
</dbReference>
<dbReference type="Proteomes" id="UP001594351">
    <property type="component" value="Unassembled WGS sequence"/>
</dbReference>
<evidence type="ECO:0000313" key="2">
    <source>
        <dbReference type="EMBL" id="MFC1849492.1"/>
    </source>
</evidence>
<accession>A0ABV6YTF4</accession>
<dbReference type="NCBIfam" id="TIGR00305">
    <property type="entry name" value="putative toxin-antitoxin system toxin component, PIN family"/>
    <property type="match status" value="1"/>
</dbReference>
<keyword evidence="3" id="KW-1185">Reference proteome</keyword>
<sequence length="141" mass="16080">MRVVIDTNIFVSSFFGGNPKTIIDLWRNGSLTLCFSKGIIDEYVRVLARMGLEKARELEEILALFARGFNSVFTAKTPQLHIIKRDPDDNKFLECAVALEAQFIISGDKDITDILSYMRIQCVTPNEFLKKFKEIEGENNL</sequence>
<proteinExistence type="predicted"/>
<gene>
    <name evidence="2" type="ORF">ACFL27_04705</name>
</gene>
<dbReference type="PANTHER" id="PTHR34610">
    <property type="entry name" value="SSL7007 PROTEIN"/>
    <property type="match status" value="1"/>
</dbReference>
<dbReference type="InterPro" id="IPR002850">
    <property type="entry name" value="PIN_toxin-like"/>
</dbReference>
<protein>
    <submittedName>
        <fullName evidence="2">Toxin-antitoxin system toxin component, PIN family</fullName>
    </submittedName>
</protein>
<reference evidence="2 3" key="1">
    <citation type="submission" date="2024-09" db="EMBL/GenBank/DDBJ databases">
        <title>Laminarin stimulates single cell rates of sulfate reduction while oxygen inhibits transcriptomic activity in coastal marine sediment.</title>
        <authorList>
            <person name="Lindsay M."/>
            <person name="Orcutt B."/>
            <person name="Emerson D."/>
            <person name="Stepanauskas R."/>
            <person name="D'Angelo T."/>
        </authorList>
    </citation>
    <scope>NUCLEOTIDE SEQUENCE [LARGE SCALE GENOMIC DNA]</scope>
    <source>
        <strain evidence="2">SAG AM-311-K15</strain>
    </source>
</reference>
<dbReference type="SMART" id="SM00670">
    <property type="entry name" value="PINc"/>
    <property type="match status" value="1"/>
</dbReference>
<feature type="domain" description="PIN" evidence="1">
    <location>
        <begin position="1"/>
        <end position="113"/>
    </location>
</feature>
<dbReference type="PANTHER" id="PTHR34610:SF3">
    <property type="entry name" value="SSL7007 PROTEIN"/>
    <property type="match status" value="1"/>
</dbReference>
<name>A0ABV6YTF4_UNCC1</name>
<evidence type="ECO:0000313" key="3">
    <source>
        <dbReference type="Proteomes" id="UP001594351"/>
    </source>
</evidence>
<dbReference type="EMBL" id="JBHPBY010000041">
    <property type="protein sequence ID" value="MFC1849492.1"/>
    <property type="molecule type" value="Genomic_DNA"/>
</dbReference>
<organism evidence="2 3">
    <name type="scientific">candidate division CSSED10-310 bacterium</name>
    <dbReference type="NCBI Taxonomy" id="2855610"/>
    <lineage>
        <taxon>Bacteria</taxon>
        <taxon>Bacteria division CSSED10-310</taxon>
    </lineage>
</organism>
<dbReference type="Pfam" id="PF13470">
    <property type="entry name" value="PIN_3"/>
    <property type="match status" value="1"/>
</dbReference>
<evidence type="ECO:0000259" key="1">
    <source>
        <dbReference type="SMART" id="SM00670"/>
    </source>
</evidence>
<comment type="caution">
    <text evidence="2">The sequence shown here is derived from an EMBL/GenBank/DDBJ whole genome shotgun (WGS) entry which is preliminary data.</text>
</comment>
<dbReference type="InterPro" id="IPR002716">
    <property type="entry name" value="PIN_dom"/>
</dbReference>
<dbReference type="InterPro" id="IPR029060">
    <property type="entry name" value="PIN-like_dom_sf"/>
</dbReference>